<dbReference type="Proteomes" id="UP000314294">
    <property type="component" value="Unassembled WGS sequence"/>
</dbReference>
<dbReference type="AlphaFoldDB" id="A0A4Z2EJ74"/>
<reference evidence="1 2" key="1">
    <citation type="submission" date="2019-03" db="EMBL/GenBank/DDBJ databases">
        <title>First draft genome of Liparis tanakae, snailfish: a comprehensive survey of snailfish specific genes.</title>
        <authorList>
            <person name="Kim W."/>
            <person name="Song I."/>
            <person name="Jeong J.-H."/>
            <person name="Kim D."/>
            <person name="Kim S."/>
            <person name="Ryu S."/>
            <person name="Song J.Y."/>
            <person name="Lee S.K."/>
        </authorList>
    </citation>
    <scope>NUCLEOTIDE SEQUENCE [LARGE SCALE GENOMIC DNA]</scope>
    <source>
        <tissue evidence="1">Muscle</tissue>
    </source>
</reference>
<dbReference type="OrthoDB" id="783096at2759"/>
<gene>
    <name evidence="1" type="ORF">EYF80_061223</name>
</gene>
<name>A0A4Z2EJ74_9TELE</name>
<keyword evidence="2" id="KW-1185">Reference proteome</keyword>
<evidence type="ECO:0000313" key="2">
    <source>
        <dbReference type="Proteomes" id="UP000314294"/>
    </source>
</evidence>
<proteinExistence type="predicted"/>
<dbReference type="Gene3D" id="2.100.10.50">
    <property type="match status" value="2"/>
</dbReference>
<comment type="caution">
    <text evidence="1">The sequence shown here is derived from an EMBL/GenBank/DDBJ whole genome shotgun (WGS) entry which is preliminary data.</text>
</comment>
<protein>
    <recommendedName>
        <fullName evidence="3">MABP domain-containing protein</fullName>
    </recommendedName>
</protein>
<organism evidence="1 2">
    <name type="scientific">Liparis tanakae</name>
    <name type="common">Tanaka's snailfish</name>
    <dbReference type="NCBI Taxonomy" id="230148"/>
    <lineage>
        <taxon>Eukaryota</taxon>
        <taxon>Metazoa</taxon>
        <taxon>Chordata</taxon>
        <taxon>Craniata</taxon>
        <taxon>Vertebrata</taxon>
        <taxon>Euteleostomi</taxon>
        <taxon>Actinopterygii</taxon>
        <taxon>Neopterygii</taxon>
        <taxon>Teleostei</taxon>
        <taxon>Neoteleostei</taxon>
        <taxon>Acanthomorphata</taxon>
        <taxon>Eupercaria</taxon>
        <taxon>Perciformes</taxon>
        <taxon>Cottioidei</taxon>
        <taxon>Cottales</taxon>
        <taxon>Liparidae</taxon>
        <taxon>Liparis</taxon>
    </lineage>
</organism>
<accession>A0A4Z2EJ74</accession>
<dbReference type="EMBL" id="SRLO01006658">
    <property type="protein sequence ID" value="TNN28630.1"/>
    <property type="molecule type" value="Genomic_DNA"/>
</dbReference>
<evidence type="ECO:0000313" key="1">
    <source>
        <dbReference type="EMBL" id="TNN28630.1"/>
    </source>
</evidence>
<evidence type="ECO:0008006" key="3">
    <source>
        <dbReference type="Google" id="ProtNLM"/>
    </source>
</evidence>
<sequence length="295" mass="33809">MAAYITHLAVHRHGADEQKLQSQGFKKINLNLNKGSGGEAAYLWCKKGRDEAPVTRLQMSFNVQMRVGLISAGYTKCDSPFFNAEEVDPISVWSFQGSTEYDSPIVEMYYTADPESEAQMFSQGWEKWGCDLNRKLGGAWFLFCWLKREKQNYICDVAATDSFTSDERYFRDGYIRLDEDARRGAGSAFVFLWYRQTTDLKRAIRDLKISANESEFQALQEKGYQPMGFNFNEWTQGTPMYLWHKRDGSNGPIKAVDLLLNMEAVEPFEKAGITVIKNNLNTGIKGRTELLCFHR</sequence>